<evidence type="ECO:0000313" key="6">
    <source>
        <dbReference type="Proteomes" id="UP000297706"/>
    </source>
</evidence>
<evidence type="ECO:0000256" key="4">
    <source>
        <dbReference type="ARBA" id="ARBA00023163"/>
    </source>
</evidence>
<dbReference type="InterPro" id="IPR010534">
    <property type="entry name" value="Phage_933W_GpQ"/>
</dbReference>
<dbReference type="RefSeq" id="WP_135276935.1">
    <property type="nucleotide sequence ID" value="NZ_PQVH01000007.1"/>
</dbReference>
<proteinExistence type="inferred from homology"/>
<gene>
    <name evidence="5" type="ORF">C3Y98_04600</name>
</gene>
<keyword evidence="3" id="KW-0238">DNA-binding</keyword>
<sequence>MALDSYLVSRMCNWAHWADRGLDGGVGWSKQSAFLNQAPSTSDTDYTPELNEGAIEIDSCVQALNVERPELYAVIYAHYRRNDLSVAAKISGIGCSKQTYYNKVDIAHNLILGWLNDLSCGLKIPSSEINLNKIKKYA</sequence>
<comment type="similarity">
    <text evidence="1">Belongs to the phage antitermination Q type 1 family.</text>
</comment>
<dbReference type="Proteomes" id="UP000297706">
    <property type="component" value="Unassembled WGS sequence"/>
</dbReference>
<reference evidence="5 6" key="1">
    <citation type="submission" date="2018-02" db="EMBL/GenBank/DDBJ databases">
        <title>A novel lanthanide dependent methylotroph, Methylotenera sp. La3113.</title>
        <authorList>
            <person name="Lv H."/>
            <person name="Tani A."/>
        </authorList>
    </citation>
    <scope>NUCLEOTIDE SEQUENCE [LARGE SCALE GENOMIC DNA]</scope>
    <source>
        <strain evidence="5 6">La3113</strain>
    </source>
</reference>
<evidence type="ECO:0000256" key="1">
    <source>
        <dbReference type="ARBA" id="ARBA00010234"/>
    </source>
</evidence>
<dbReference type="AlphaFoldDB" id="A0A4Y9VS99"/>
<accession>A0A4Y9VS99</accession>
<evidence type="ECO:0008006" key="7">
    <source>
        <dbReference type="Google" id="ProtNLM"/>
    </source>
</evidence>
<protein>
    <recommendedName>
        <fullName evidence="7">Antitermination protein Q</fullName>
    </recommendedName>
</protein>
<dbReference type="GO" id="GO:0060567">
    <property type="term" value="P:negative regulation of termination of DNA-templated transcription"/>
    <property type="evidence" value="ECO:0007669"/>
    <property type="project" value="InterPro"/>
</dbReference>
<dbReference type="GO" id="GO:0003677">
    <property type="term" value="F:DNA binding"/>
    <property type="evidence" value="ECO:0007669"/>
    <property type="project" value="UniProtKB-KW"/>
</dbReference>
<keyword evidence="2" id="KW-0805">Transcription regulation</keyword>
<evidence type="ECO:0000313" key="5">
    <source>
        <dbReference type="EMBL" id="TFW72086.1"/>
    </source>
</evidence>
<dbReference type="EMBL" id="PQVH01000007">
    <property type="protein sequence ID" value="TFW72086.1"/>
    <property type="molecule type" value="Genomic_DNA"/>
</dbReference>
<keyword evidence="6" id="KW-1185">Reference proteome</keyword>
<organism evidence="5 6">
    <name type="scientific">Methylotenera oryzisoli</name>
    <dbReference type="NCBI Taxonomy" id="2080758"/>
    <lineage>
        <taxon>Bacteria</taxon>
        <taxon>Pseudomonadati</taxon>
        <taxon>Pseudomonadota</taxon>
        <taxon>Betaproteobacteria</taxon>
        <taxon>Nitrosomonadales</taxon>
        <taxon>Methylophilaceae</taxon>
        <taxon>Methylotenera</taxon>
    </lineage>
</organism>
<comment type="caution">
    <text evidence="5">The sequence shown here is derived from an EMBL/GenBank/DDBJ whole genome shotgun (WGS) entry which is preliminary data.</text>
</comment>
<name>A0A4Y9VS99_9PROT</name>
<evidence type="ECO:0000256" key="2">
    <source>
        <dbReference type="ARBA" id="ARBA00023015"/>
    </source>
</evidence>
<dbReference type="OrthoDB" id="8637336at2"/>
<evidence type="ECO:0000256" key="3">
    <source>
        <dbReference type="ARBA" id="ARBA00023125"/>
    </source>
</evidence>
<dbReference type="Pfam" id="PF06530">
    <property type="entry name" value="Phage_antitermQ"/>
    <property type="match status" value="1"/>
</dbReference>
<keyword evidence="4" id="KW-0804">Transcription</keyword>